<dbReference type="InterPro" id="IPR016166">
    <property type="entry name" value="FAD-bd_PCMH"/>
</dbReference>
<dbReference type="SUPFAM" id="SSF56176">
    <property type="entry name" value="FAD-binding/transporter-associated domain-like"/>
    <property type="match status" value="1"/>
</dbReference>
<evidence type="ECO:0000256" key="1">
    <source>
        <dbReference type="ARBA" id="ARBA00005466"/>
    </source>
</evidence>
<dbReference type="Gene3D" id="3.30.465.10">
    <property type="match status" value="1"/>
</dbReference>
<sequence length="418" mass="46271">MAQVQIPVEGILSMDPGLMLNQSFMPVAGACASWSHTTWLEPACIFVPRTVDDLQAAISVLVEEDAQFAVRSGGHMPVTSAANIDNGVMIDMSSFTQIEYNAETSQVVVGTGLRWEHVYHHLDQYKATVVGGRVLDVGVGGLLLGCIVTAFTLKTYPIHQVWGGTRIIGWDKIDDFLDTMLEYEASAERDPYASVNINLAATNETILGIVLTLVYLKPIEKPAAFSLFDKFDSLMDTTGIRTLTEIMGEFPTAALPRIRFLAMTVKPTKELTAVIKGVMRNSPHMNTIRSTTAGTALFSWQPISPDLVEAGQRSGGNSLGLEAVPQSWFHIDLLWWNAEDDEAMRIAGESMYAEIESAAKEQGSHMRYIFMNDANERQPVMASYGPKNVRKMRQVQKQYDLKEVFDRLLAGAFKLPRE</sequence>
<dbReference type="InterPro" id="IPR016169">
    <property type="entry name" value="FAD-bd_PCMH_sub2"/>
</dbReference>
<dbReference type="STRING" id="1287681.M7TWX2"/>
<proteinExistence type="inferred from homology"/>
<evidence type="ECO:0000313" key="6">
    <source>
        <dbReference type="EMBL" id="EMR71155.1"/>
    </source>
</evidence>
<dbReference type="InterPro" id="IPR006094">
    <property type="entry name" value="Oxid_FAD_bind_N"/>
</dbReference>
<gene>
    <name evidence="6" type="ORF">UCREL1_1793</name>
</gene>
<dbReference type="GO" id="GO:0071949">
    <property type="term" value="F:FAD binding"/>
    <property type="evidence" value="ECO:0007669"/>
    <property type="project" value="InterPro"/>
</dbReference>
<accession>M7TWX2</accession>
<evidence type="ECO:0000256" key="2">
    <source>
        <dbReference type="ARBA" id="ARBA00022630"/>
    </source>
</evidence>
<protein>
    <submittedName>
        <fullName evidence="6">Putative fad binding domain-containing protein</fullName>
    </submittedName>
</protein>
<keyword evidence="7" id="KW-1185">Reference proteome</keyword>
<keyword evidence="2" id="KW-0285">Flavoprotein</keyword>
<dbReference type="OMA" id="NDANERQ"/>
<dbReference type="EMBL" id="KB705691">
    <property type="protein sequence ID" value="EMR71155.1"/>
    <property type="molecule type" value="Genomic_DNA"/>
</dbReference>
<keyword evidence="4" id="KW-0560">Oxidoreductase</keyword>
<keyword evidence="3" id="KW-0274">FAD</keyword>
<dbReference type="PROSITE" id="PS51387">
    <property type="entry name" value="FAD_PCMH"/>
    <property type="match status" value="1"/>
</dbReference>
<feature type="domain" description="FAD-binding PCMH-type" evidence="5">
    <location>
        <begin position="38"/>
        <end position="216"/>
    </location>
</feature>
<dbReference type="OrthoDB" id="2151789at2759"/>
<evidence type="ECO:0000256" key="4">
    <source>
        <dbReference type="ARBA" id="ARBA00023002"/>
    </source>
</evidence>
<comment type="similarity">
    <text evidence="1">Belongs to the oxygen-dependent FAD-linked oxidoreductase family.</text>
</comment>
<dbReference type="eggNOG" id="KOG1231">
    <property type="taxonomic scope" value="Eukaryota"/>
</dbReference>
<dbReference type="Proteomes" id="UP000012174">
    <property type="component" value="Unassembled WGS sequence"/>
</dbReference>
<dbReference type="Pfam" id="PF01565">
    <property type="entry name" value="FAD_binding_4"/>
    <property type="match status" value="1"/>
</dbReference>
<dbReference type="InterPro" id="IPR050416">
    <property type="entry name" value="FAD-linked_Oxidoreductase"/>
</dbReference>
<dbReference type="HOGENOM" id="CLU_018354_1_0_1"/>
<name>M7TWX2_EUTLA</name>
<evidence type="ECO:0000256" key="3">
    <source>
        <dbReference type="ARBA" id="ARBA00022827"/>
    </source>
</evidence>
<evidence type="ECO:0000313" key="7">
    <source>
        <dbReference type="Proteomes" id="UP000012174"/>
    </source>
</evidence>
<dbReference type="GO" id="GO:0016491">
    <property type="term" value="F:oxidoreductase activity"/>
    <property type="evidence" value="ECO:0007669"/>
    <property type="project" value="UniProtKB-KW"/>
</dbReference>
<reference evidence="7" key="1">
    <citation type="journal article" date="2013" name="Genome Announc.">
        <title>Draft genome sequence of the grapevine dieback fungus Eutypa lata UCR-EL1.</title>
        <authorList>
            <person name="Blanco-Ulate B."/>
            <person name="Rolshausen P.E."/>
            <person name="Cantu D."/>
        </authorList>
    </citation>
    <scope>NUCLEOTIDE SEQUENCE [LARGE SCALE GENOMIC DNA]</scope>
    <source>
        <strain evidence="7">UCR-EL1</strain>
    </source>
</reference>
<evidence type="ECO:0000259" key="5">
    <source>
        <dbReference type="PROSITE" id="PS51387"/>
    </source>
</evidence>
<dbReference type="InterPro" id="IPR036318">
    <property type="entry name" value="FAD-bd_PCMH-like_sf"/>
</dbReference>
<dbReference type="KEGG" id="ela:UCREL1_1793"/>
<dbReference type="PANTHER" id="PTHR42973:SF53">
    <property type="entry name" value="FAD-BINDING PCMH-TYPE DOMAIN-CONTAINING PROTEIN-RELATED"/>
    <property type="match status" value="1"/>
</dbReference>
<dbReference type="AlphaFoldDB" id="M7TWX2"/>
<dbReference type="PANTHER" id="PTHR42973">
    <property type="entry name" value="BINDING OXIDOREDUCTASE, PUTATIVE (AFU_ORTHOLOGUE AFUA_1G17690)-RELATED"/>
    <property type="match status" value="1"/>
</dbReference>
<organism evidence="6 7">
    <name type="scientific">Eutypa lata (strain UCR-EL1)</name>
    <name type="common">Grapevine dieback disease fungus</name>
    <name type="synonym">Eutypa armeniacae</name>
    <dbReference type="NCBI Taxonomy" id="1287681"/>
    <lineage>
        <taxon>Eukaryota</taxon>
        <taxon>Fungi</taxon>
        <taxon>Dikarya</taxon>
        <taxon>Ascomycota</taxon>
        <taxon>Pezizomycotina</taxon>
        <taxon>Sordariomycetes</taxon>
        <taxon>Xylariomycetidae</taxon>
        <taxon>Xylariales</taxon>
        <taxon>Diatrypaceae</taxon>
        <taxon>Eutypa</taxon>
    </lineage>
</organism>